<dbReference type="EMBL" id="UINC01000730">
    <property type="protein sequence ID" value="SUZ60246.1"/>
    <property type="molecule type" value="Genomic_DNA"/>
</dbReference>
<organism evidence="1">
    <name type="scientific">marine metagenome</name>
    <dbReference type="NCBI Taxonomy" id="408172"/>
    <lineage>
        <taxon>unclassified sequences</taxon>
        <taxon>metagenomes</taxon>
        <taxon>ecological metagenomes</taxon>
    </lineage>
</organism>
<gene>
    <name evidence="1" type="ORF">METZ01_LOCUS13100</name>
</gene>
<accession>A0A381P006</accession>
<reference evidence="1" key="1">
    <citation type="submission" date="2018-05" db="EMBL/GenBank/DDBJ databases">
        <authorList>
            <person name="Lanie J.A."/>
            <person name="Ng W.-L."/>
            <person name="Kazmierczak K.M."/>
            <person name="Andrzejewski T.M."/>
            <person name="Davidsen T.M."/>
            <person name="Wayne K.J."/>
            <person name="Tettelin H."/>
            <person name="Glass J.I."/>
            <person name="Rusch D."/>
            <person name="Podicherti R."/>
            <person name="Tsui H.-C.T."/>
            <person name="Winkler M.E."/>
        </authorList>
    </citation>
    <scope>NUCLEOTIDE SEQUENCE</scope>
</reference>
<name>A0A381P006_9ZZZZ</name>
<protein>
    <submittedName>
        <fullName evidence="1">Uncharacterized protein</fullName>
    </submittedName>
</protein>
<evidence type="ECO:0000313" key="1">
    <source>
        <dbReference type="EMBL" id="SUZ60246.1"/>
    </source>
</evidence>
<proteinExistence type="predicted"/>
<sequence>MALANRYLSQWLVTVDAKVVSISD</sequence>
<dbReference type="AlphaFoldDB" id="A0A381P006"/>